<dbReference type="GO" id="GO:0005576">
    <property type="term" value="C:extracellular region"/>
    <property type="evidence" value="ECO:0007669"/>
    <property type="project" value="UniProtKB-SubCell"/>
</dbReference>
<dbReference type="SMART" id="SM00710">
    <property type="entry name" value="PbH1"/>
    <property type="match status" value="5"/>
</dbReference>
<dbReference type="GO" id="GO:0016987">
    <property type="term" value="F:sigma factor activity"/>
    <property type="evidence" value="ECO:0007669"/>
    <property type="project" value="UniProtKB-KW"/>
</dbReference>
<gene>
    <name evidence="13" type="ORF">ADL15_43895</name>
</gene>
<feature type="domain" description="RNA polymerase sigma-70 region 2" evidence="11">
    <location>
        <begin position="30"/>
        <end position="96"/>
    </location>
</feature>
<dbReference type="Pfam" id="PF04542">
    <property type="entry name" value="Sigma70_r2"/>
    <property type="match status" value="1"/>
</dbReference>
<evidence type="ECO:0000256" key="8">
    <source>
        <dbReference type="ARBA" id="ARBA00038263"/>
    </source>
</evidence>
<comment type="similarity">
    <text evidence="9">Belongs to the sigma-70 factor family. ECF subfamily.</text>
</comment>
<dbReference type="RefSeq" id="WP_067705348.1">
    <property type="nucleotide sequence ID" value="NZ_LLZH01000322.1"/>
</dbReference>
<evidence type="ECO:0000256" key="5">
    <source>
        <dbReference type="ARBA" id="ARBA00022729"/>
    </source>
</evidence>
<dbReference type="Pfam" id="PF13229">
    <property type="entry name" value="Beta_helix"/>
    <property type="match status" value="1"/>
</dbReference>
<name>A0A101JCI6_9ACTN</name>
<dbReference type="InterPro" id="IPR039448">
    <property type="entry name" value="Beta_helix"/>
</dbReference>
<dbReference type="InterPro" id="IPR012334">
    <property type="entry name" value="Pectin_lyas_fold"/>
</dbReference>
<reference evidence="13 14" key="1">
    <citation type="submission" date="2015-10" db="EMBL/GenBank/DDBJ databases">
        <authorList>
            <person name="Gilbert D.G."/>
        </authorList>
    </citation>
    <scope>NUCLEOTIDE SEQUENCE [LARGE SCALE GENOMIC DNA]</scope>
    <source>
        <strain evidence="13 14">NRRL B-16712</strain>
    </source>
</reference>
<protein>
    <recommendedName>
        <fullName evidence="9">RNA polymerase sigma factor</fullName>
    </recommendedName>
</protein>
<dbReference type="InterPro" id="IPR007627">
    <property type="entry name" value="RNA_pol_sigma70_r2"/>
</dbReference>
<accession>A0A101JCI6</accession>
<evidence type="ECO:0000256" key="4">
    <source>
        <dbReference type="ARBA" id="ARBA00022723"/>
    </source>
</evidence>
<comment type="caution">
    <text evidence="13">The sequence shown here is derived from an EMBL/GenBank/DDBJ whole genome shotgun (WGS) entry which is preliminary data.</text>
</comment>
<keyword evidence="9" id="KW-0805">Transcription regulation</keyword>
<keyword evidence="9" id="KW-0804">Transcription</keyword>
<dbReference type="NCBIfam" id="TIGR02937">
    <property type="entry name" value="sigma70-ECF"/>
    <property type="match status" value="1"/>
</dbReference>
<dbReference type="InterPro" id="IPR014284">
    <property type="entry name" value="RNA_pol_sigma-70_dom"/>
</dbReference>
<dbReference type="OrthoDB" id="8611574at2"/>
<feature type="compositionally biased region" description="Polar residues" evidence="10">
    <location>
        <begin position="655"/>
        <end position="669"/>
    </location>
</feature>
<evidence type="ECO:0000256" key="6">
    <source>
        <dbReference type="ARBA" id="ARBA00022837"/>
    </source>
</evidence>
<dbReference type="GO" id="GO:0003677">
    <property type="term" value="F:DNA binding"/>
    <property type="evidence" value="ECO:0007669"/>
    <property type="project" value="UniProtKB-KW"/>
</dbReference>
<feature type="domain" description="Right handed beta helix" evidence="12">
    <location>
        <begin position="445"/>
        <end position="602"/>
    </location>
</feature>
<comment type="subcellular location">
    <subcellularLocation>
        <location evidence="2">Secreted</location>
    </subcellularLocation>
</comment>
<dbReference type="GO" id="GO:0046872">
    <property type="term" value="F:metal ion binding"/>
    <property type="evidence" value="ECO:0007669"/>
    <property type="project" value="UniProtKB-KW"/>
</dbReference>
<proteinExistence type="inferred from homology"/>
<evidence type="ECO:0000259" key="12">
    <source>
        <dbReference type="Pfam" id="PF13229"/>
    </source>
</evidence>
<evidence type="ECO:0000256" key="9">
    <source>
        <dbReference type="RuleBase" id="RU000716"/>
    </source>
</evidence>
<evidence type="ECO:0000256" key="7">
    <source>
        <dbReference type="ARBA" id="ARBA00023239"/>
    </source>
</evidence>
<comment type="cofactor">
    <cofactor evidence="1">
        <name>Ca(2+)</name>
        <dbReference type="ChEBI" id="CHEBI:29108"/>
    </cofactor>
</comment>
<dbReference type="InterPro" id="IPR011050">
    <property type="entry name" value="Pectin_lyase_fold/virulence"/>
</dbReference>
<dbReference type="Proteomes" id="UP000053244">
    <property type="component" value="Unassembled WGS sequence"/>
</dbReference>
<dbReference type="InterPro" id="IPR000838">
    <property type="entry name" value="RNA_pol_sigma70_ECF_CS"/>
</dbReference>
<evidence type="ECO:0000256" key="3">
    <source>
        <dbReference type="ARBA" id="ARBA00022525"/>
    </source>
</evidence>
<dbReference type="SUPFAM" id="SSF51126">
    <property type="entry name" value="Pectin lyase-like"/>
    <property type="match status" value="1"/>
</dbReference>
<dbReference type="Gene3D" id="2.160.20.10">
    <property type="entry name" value="Single-stranded right-handed beta-helix, Pectin lyase-like"/>
    <property type="match status" value="1"/>
</dbReference>
<dbReference type="AlphaFoldDB" id="A0A101JCI6"/>
<dbReference type="SUPFAM" id="SSF88946">
    <property type="entry name" value="Sigma2 domain of RNA polymerase sigma factors"/>
    <property type="match status" value="1"/>
</dbReference>
<keyword evidence="14" id="KW-1185">Reference proteome</keyword>
<dbReference type="PANTHER" id="PTHR40088">
    <property type="entry name" value="PECTATE LYASE (EUROFUNG)"/>
    <property type="match status" value="1"/>
</dbReference>
<keyword evidence="9" id="KW-0731">Sigma factor</keyword>
<feature type="region of interest" description="Disordered" evidence="10">
    <location>
        <begin position="655"/>
        <end position="692"/>
    </location>
</feature>
<comment type="similarity">
    <text evidence="8">Belongs to the polysaccharide lyase 9 family.</text>
</comment>
<keyword evidence="3" id="KW-0964">Secreted</keyword>
<dbReference type="PROSITE" id="PS01063">
    <property type="entry name" value="SIGMA70_ECF"/>
    <property type="match status" value="1"/>
</dbReference>
<dbReference type="InterPro" id="IPR052052">
    <property type="entry name" value="Polysaccharide_Lyase_9"/>
</dbReference>
<dbReference type="GO" id="GO:0006352">
    <property type="term" value="P:DNA-templated transcription initiation"/>
    <property type="evidence" value="ECO:0007669"/>
    <property type="project" value="InterPro"/>
</dbReference>
<dbReference type="EMBL" id="LLZH01000322">
    <property type="protein sequence ID" value="KUL24275.1"/>
    <property type="molecule type" value="Genomic_DNA"/>
</dbReference>
<dbReference type="Gene3D" id="1.10.1740.10">
    <property type="match status" value="1"/>
</dbReference>
<keyword evidence="5" id="KW-0732">Signal</keyword>
<sequence>MSETRTAVGWDVTGLVRDAQSGNLDALDRLITGHLSLVYNVVGRALNGHPDVDDIVQDTMLRAIHGLSSLRQPDRFRSWLVAIAYRQVQMHLRSRKMTLLRRHPEPVDVADPAGDFAERTTAELVVTEQRRELAEAGRWLEDIDRELLALWWQESSGDLTRADLAATLGVTPKHAAVRVQRMKERLDLARGVVRALRAKPPCPDLAHLIRFWDGATDSVWRKRLARHVRDCPRCRVRQGGLVPPEQLLLGLVALPVPLALTAALQAAIHGGSAAPAVVAAAGHGTTLVALLQNKALVAATATTVAVAGGFAYAVHNSPAPPPVAIAPSAAVPAPAPAAPSLSPPSSSPSTPARIAATKIYVAPGGSDDGDGSLKRPYGSLGKAVAAVRPGWTITMRGGTYRPTSPISITTSGTAAKPVSLVAYAGERPVLDMSGIPADQWAITQQASWWRVEGLEITGAPGQAYVCRSCTNSVFRRLSVHGNGSAGLMLRDAGTAKNQVLDSDFADNRGSGLAVQFGDGGGNLLRGNRAYRNDGDGINLGGFAGPVSVEYNWSFRNGGNGFAVGGGTPSTGAAHTVRHNAAWNNTGHGFVDEGNTAALVLSNDTAFRNTGLGFAITTAPATLRSDVAVGNTQGEQGLSATAKAANNSWQEKAISFRSTDPTTAEGSRTTDGGLPPTTFLATTNGAGASMQGG</sequence>
<evidence type="ECO:0000259" key="11">
    <source>
        <dbReference type="Pfam" id="PF04542"/>
    </source>
</evidence>
<keyword evidence="7" id="KW-0456">Lyase</keyword>
<evidence type="ECO:0000256" key="10">
    <source>
        <dbReference type="SAM" id="MobiDB-lite"/>
    </source>
</evidence>
<keyword evidence="4" id="KW-0479">Metal-binding</keyword>
<dbReference type="InterPro" id="IPR006626">
    <property type="entry name" value="PbH1"/>
</dbReference>
<keyword evidence="9" id="KW-0238">DNA-binding</keyword>
<dbReference type="PANTHER" id="PTHR40088:SF1">
    <property type="entry name" value="PECTATE LYASE PEL9"/>
    <property type="match status" value="1"/>
</dbReference>
<dbReference type="InterPro" id="IPR013325">
    <property type="entry name" value="RNA_pol_sigma_r2"/>
</dbReference>
<organism evidence="13 14">
    <name type="scientific">Actinoplanes awajinensis subsp. mycoplanecinus</name>
    <dbReference type="NCBI Taxonomy" id="135947"/>
    <lineage>
        <taxon>Bacteria</taxon>
        <taxon>Bacillati</taxon>
        <taxon>Actinomycetota</taxon>
        <taxon>Actinomycetes</taxon>
        <taxon>Micromonosporales</taxon>
        <taxon>Micromonosporaceae</taxon>
        <taxon>Actinoplanes</taxon>
    </lineage>
</organism>
<evidence type="ECO:0000256" key="2">
    <source>
        <dbReference type="ARBA" id="ARBA00004613"/>
    </source>
</evidence>
<evidence type="ECO:0000256" key="1">
    <source>
        <dbReference type="ARBA" id="ARBA00001913"/>
    </source>
</evidence>
<evidence type="ECO:0000313" key="13">
    <source>
        <dbReference type="EMBL" id="KUL24275.1"/>
    </source>
</evidence>
<evidence type="ECO:0000313" key="14">
    <source>
        <dbReference type="Proteomes" id="UP000053244"/>
    </source>
</evidence>
<dbReference type="GO" id="GO:0016837">
    <property type="term" value="F:carbon-oxygen lyase activity, acting on polysaccharides"/>
    <property type="evidence" value="ECO:0007669"/>
    <property type="project" value="TreeGrafter"/>
</dbReference>
<keyword evidence="6" id="KW-0106">Calcium</keyword>